<organism evidence="1 2">
    <name type="scientific">Camellia lanceoleosa</name>
    <dbReference type="NCBI Taxonomy" id="1840588"/>
    <lineage>
        <taxon>Eukaryota</taxon>
        <taxon>Viridiplantae</taxon>
        <taxon>Streptophyta</taxon>
        <taxon>Embryophyta</taxon>
        <taxon>Tracheophyta</taxon>
        <taxon>Spermatophyta</taxon>
        <taxon>Magnoliopsida</taxon>
        <taxon>eudicotyledons</taxon>
        <taxon>Gunneridae</taxon>
        <taxon>Pentapetalae</taxon>
        <taxon>asterids</taxon>
        <taxon>Ericales</taxon>
        <taxon>Theaceae</taxon>
        <taxon>Camellia</taxon>
    </lineage>
</organism>
<gene>
    <name evidence="1" type="ORF">LOK49_LG14G00686</name>
</gene>
<proteinExistence type="predicted"/>
<protein>
    <submittedName>
        <fullName evidence="1">Pentatricopeptide repeat-containing protein</fullName>
    </submittedName>
</protein>
<reference evidence="1 2" key="1">
    <citation type="journal article" date="2022" name="Plant J.">
        <title>Chromosome-level genome of Camellia lanceoleosa provides a valuable resource for understanding genome evolution and self-incompatibility.</title>
        <authorList>
            <person name="Gong W."/>
            <person name="Xiao S."/>
            <person name="Wang L."/>
            <person name="Liao Z."/>
            <person name="Chang Y."/>
            <person name="Mo W."/>
            <person name="Hu G."/>
            <person name="Li W."/>
            <person name="Zhao G."/>
            <person name="Zhu H."/>
            <person name="Hu X."/>
            <person name="Ji K."/>
            <person name="Xiang X."/>
            <person name="Song Q."/>
            <person name="Yuan D."/>
            <person name="Jin S."/>
            <person name="Zhang L."/>
        </authorList>
    </citation>
    <scope>NUCLEOTIDE SEQUENCE [LARGE SCALE GENOMIC DNA]</scope>
    <source>
        <strain evidence="1">SQ_2022a</strain>
    </source>
</reference>
<evidence type="ECO:0000313" key="2">
    <source>
        <dbReference type="Proteomes" id="UP001060215"/>
    </source>
</evidence>
<dbReference type="Proteomes" id="UP001060215">
    <property type="component" value="Chromosome 15"/>
</dbReference>
<comment type="caution">
    <text evidence="1">The sequence shown here is derived from an EMBL/GenBank/DDBJ whole genome shotgun (WGS) entry which is preliminary data.</text>
</comment>
<dbReference type="EMBL" id="CM045772">
    <property type="protein sequence ID" value="KAI7985033.1"/>
    <property type="molecule type" value="Genomic_DNA"/>
</dbReference>
<name>A0ACC0F8E9_9ERIC</name>
<sequence>MSSTLLPKHVAAVVKYQKNPLRALEMFNSVRNEEGFRHNLLTYKRMIEKLGFHGEFEAMERVLAELRMNVENSLLEGVYIGAMRSYGRKGKVQEAVDVFERMDFYNCYPSVQSYNAIMNILVEYGTRRPHIALRLLKNIPSHGCELNAVAYCTVASGFYEENFRVEAYELFDEMLRNGICPATYNIMIHAFSEKLQMDMSQKLFHEMIDNGCPPDNYTYRVMIDGFCKTDNVDSGYKFLLDKIEKGFIPALTTFGRVINSLCLKHKVREAVGIVHLMVRKGIVPDIVNTIFEADKKEVAAPKIVVEDLLKNSHIIYYAYELLYDGIRDKKLIKKKLPRSCANDPRKRSSYAND</sequence>
<evidence type="ECO:0000313" key="1">
    <source>
        <dbReference type="EMBL" id="KAI7985033.1"/>
    </source>
</evidence>
<keyword evidence="2" id="KW-1185">Reference proteome</keyword>
<accession>A0ACC0F8E9</accession>